<dbReference type="Pfam" id="PF00440">
    <property type="entry name" value="TetR_N"/>
    <property type="match status" value="1"/>
</dbReference>
<dbReference type="InterPro" id="IPR009057">
    <property type="entry name" value="Homeodomain-like_sf"/>
</dbReference>
<evidence type="ECO:0000256" key="1">
    <source>
        <dbReference type="ARBA" id="ARBA00023125"/>
    </source>
</evidence>
<dbReference type="SUPFAM" id="SSF46689">
    <property type="entry name" value="Homeodomain-like"/>
    <property type="match status" value="1"/>
</dbReference>
<sequence length="63" mass="6947">MARRLFVERGYDNTTVRRIGRDANVGLGTVFAEVADKRALLFLCFNAELQTVLDGALKKSSAT</sequence>
<name>A0A0G3XJ56_9SPHN</name>
<dbReference type="PATRIC" id="fig|1348774.3.peg.2382"/>
<proteinExistence type="predicted"/>
<dbReference type="GO" id="GO:0003677">
    <property type="term" value="F:DNA binding"/>
    <property type="evidence" value="ECO:0007669"/>
    <property type="project" value="UniProtKB-UniRule"/>
</dbReference>
<dbReference type="InterPro" id="IPR001647">
    <property type="entry name" value="HTH_TetR"/>
</dbReference>
<dbReference type="PROSITE" id="PS50977">
    <property type="entry name" value="HTH_TETR_2"/>
    <property type="match status" value="1"/>
</dbReference>
<dbReference type="EMBL" id="CP011770">
    <property type="protein sequence ID" value="AKM10418.1"/>
    <property type="molecule type" value="Genomic_DNA"/>
</dbReference>
<evidence type="ECO:0000313" key="3">
    <source>
        <dbReference type="Proteomes" id="UP000035287"/>
    </source>
</evidence>
<dbReference type="Gene3D" id="1.10.357.10">
    <property type="entry name" value="Tetracycline Repressor, domain 2"/>
    <property type="match status" value="1"/>
</dbReference>
<gene>
    <name evidence="2" type="ORF">AB433_11310</name>
</gene>
<reference evidence="2 3" key="1">
    <citation type="submission" date="2015-06" db="EMBL/GenBank/DDBJ databases">
        <authorList>
            <person name="Zeng Y."/>
            <person name="Huang Y."/>
        </authorList>
    </citation>
    <scope>NUCLEOTIDE SEQUENCE [LARGE SCALE GENOMIC DNA]</scope>
    <source>
        <strain evidence="2 3">PQ-2</strain>
    </source>
</reference>
<dbReference type="RefSeq" id="WP_047821076.1">
    <property type="nucleotide sequence ID" value="NZ_CP011770.1"/>
</dbReference>
<organism evidence="2 3">
    <name type="scientific">Croceicoccus naphthovorans</name>
    <dbReference type="NCBI Taxonomy" id="1348774"/>
    <lineage>
        <taxon>Bacteria</taxon>
        <taxon>Pseudomonadati</taxon>
        <taxon>Pseudomonadota</taxon>
        <taxon>Alphaproteobacteria</taxon>
        <taxon>Sphingomonadales</taxon>
        <taxon>Erythrobacteraceae</taxon>
        <taxon>Croceicoccus</taxon>
    </lineage>
</organism>
<dbReference type="AlphaFoldDB" id="A0A0G3XJ56"/>
<evidence type="ECO:0000313" key="2">
    <source>
        <dbReference type="EMBL" id="AKM10418.1"/>
    </source>
</evidence>
<accession>A0A0G3XJ56</accession>
<dbReference type="KEGG" id="cna:AB433_11310"/>
<protein>
    <submittedName>
        <fullName evidence="2">Uncharacterized protein</fullName>
    </submittedName>
</protein>
<keyword evidence="1" id="KW-0238">DNA-binding</keyword>
<dbReference type="STRING" id="1348774.AB433_11310"/>
<keyword evidence="3" id="KW-1185">Reference proteome</keyword>
<dbReference type="Proteomes" id="UP000035287">
    <property type="component" value="Chromosome"/>
</dbReference>